<keyword evidence="3" id="KW-1185">Reference proteome</keyword>
<evidence type="ECO:0000256" key="1">
    <source>
        <dbReference type="SAM" id="SignalP"/>
    </source>
</evidence>
<sequence>MKFAKPVVFFCAVALISAVFLGCGDSGSKDEWTRVTSFEEIRGNWEGSETVKIPKQTDQNIPESSMKLTMGMEFPVTLQNYTGDAAAVRVKIDMEKILTDYFGNLKDTFWDTLINTYSQDPDATEENGVVIIDSVNPDDGISKMITKIGKYYMEMTTKSPALNEDLSASDGVELYINQNKTKLKFVSTELVDEIVDETGFEANQIDEVILYLK</sequence>
<feature type="signal peptide" evidence="1">
    <location>
        <begin position="1"/>
        <end position="21"/>
    </location>
</feature>
<keyword evidence="1" id="KW-0732">Signal</keyword>
<name>A0A7T7XQZ2_9SPIR</name>
<dbReference type="RefSeq" id="WP_215628194.1">
    <property type="nucleotide sequence ID" value="NZ_CP067089.2"/>
</dbReference>
<organism evidence="2 3">
    <name type="scientific">Breznakiella homolactica</name>
    <dbReference type="NCBI Taxonomy" id="2798577"/>
    <lineage>
        <taxon>Bacteria</taxon>
        <taxon>Pseudomonadati</taxon>
        <taxon>Spirochaetota</taxon>
        <taxon>Spirochaetia</taxon>
        <taxon>Spirochaetales</taxon>
        <taxon>Breznakiellaceae</taxon>
        <taxon>Breznakiella</taxon>
    </lineage>
</organism>
<gene>
    <name evidence="2" type="ORF">JFL75_08220</name>
</gene>
<dbReference type="EMBL" id="CP067089">
    <property type="protein sequence ID" value="QQO10889.1"/>
    <property type="molecule type" value="Genomic_DNA"/>
</dbReference>
<evidence type="ECO:0008006" key="4">
    <source>
        <dbReference type="Google" id="ProtNLM"/>
    </source>
</evidence>
<dbReference type="Proteomes" id="UP000595917">
    <property type="component" value="Chromosome"/>
</dbReference>
<dbReference type="AlphaFoldDB" id="A0A7T7XQZ2"/>
<evidence type="ECO:0000313" key="3">
    <source>
        <dbReference type="Proteomes" id="UP000595917"/>
    </source>
</evidence>
<dbReference type="PROSITE" id="PS51257">
    <property type="entry name" value="PROKAR_LIPOPROTEIN"/>
    <property type="match status" value="1"/>
</dbReference>
<feature type="chain" id="PRO_5031296507" description="Lipoprotein" evidence="1">
    <location>
        <begin position="22"/>
        <end position="213"/>
    </location>
</feature>
<reference evidence="2" key="1">
    <citation type="submission" date="2021-01" db="EMBL/GenBank/DDBJ databases">
        <title>Description of Breznakiella homolactica.</title>
        <authorList>
            <person name="Song Y."/>
            <person name="Brune A."/>
        </authorList>
    </citation>
    <scope>NUCLEOTIDE SEQUENCE</scope>
    <source>
        <strain evidence="2">RmG30</strain>
    </source>
</reference>
<proteinExistence type="predicted"/>
<accession>A0A7T7XQZ2</accession>
<evidence type="ECO:0000313" key="2">
    <source>
        <dbReference type="EMBL" id="QQO10889.1"/>
    </source>
</evidence>
<dbReference type="KEGG" id="bhc:JFL75_08220"/>
<protein>
    <recommendedName>
        <fullName evidence="4">Lipoprotein</fullName>
    </recommendedName>
</protein>